<dbReference type="RefSeq" id="WP_104122320.1">
    <property type="nucleotide sequence ID" value="NZ_PRKW01000006.1"/>
</dbReference>
<name>A0A2S5IUB5_9MICC</name>
<dbReference type="AlphaFoldDB" id="A0A2S5IUB5"/>
<evidence type="ECO:0000256" key="1">
    <source>
        <dbReference type="SAM" id="MobiDB-lite"/>
    </source>
</evidence>
<reference evidence="2 3" key="1">
    <citation type="journal article" date="2014" name="Int. J. Syst. Evol. Microbiol.">
        <title>Arthrobacter pityocampae sp. nov., isolated from Thaumetopoea pityocampa (Lep., Thaumetopoeidae).</title>
        <authorList>
            <person name="Ince I.A."/>
            <person name="Demirbag Z."/>
            <person name="Kati H."/>
        </authorList>
    </citation>
    <scope>NUCLEOTIDE SEQUENCE [LARGE SCALE GENOMIC DNA]</scope>
    <source>
        <strain evidence="2 3">Tp2</strain>
    </source>
</reference>
<proteinExistence type="predicted"/>
<protein>
    <submittedName>
        <fullName evidence="2">Uncharacterized protein</fullName>
    </submittedName>
</protein>
<dbReference type="Proteomes" id="UP000239297">
    <property type="component" value="Unassembled WGS sequence"/>
</dbReference>
<dbReference type="OrthoDB" id="3747638at2"/>
<keyword evidence="3" id="KW-1185">Reference proteome</keyword>
<feature type="region of interest" description="Disordered" evidence="1">
    <location>
        <begin position="46"/>
        <end position="66"/>
    </location>
</feature>
<feature type="region of interest" description="Disordered" evidence="1">
    <location>
        <begin position="213"/>
        <end position="288"/>
    </location>
</feature>
<comment type="caution">
    <text evidence="2">The sequence shown here is derived from an EMBL/GenBank/DDBJ whole genome shotgun (WGS) entry which is preliminary data.</text>
</comment>
<dbReference type="InterPro" id="IPR036388">
    <property type="entry name" value="WH-like_DNA-bd_sf"/>
</dbReference>
<evidence type="ECO:0000313" key="2">
    <source>
        <dbReference type="EMBL" id="PPB48153.1"/>
    </source>
</evidence>
<feature type="region of interest" description="Disordered" evidence="1">
    <location>
        <begin position="153"/>
        <end position="174"/>
    </location>
</feature>
<dbReference type="EMBL" id="PRKW01000006">
    <property type="protein sequence ID" value="PPB48153.1"/>
    <property type="molecule type" value="Genomic_DNA"/>
</dbReference>
<gene>
    <name evidence="2" type="ORF">C4K88_14315</name>
</gene>
<dbReference type="Gene3D" id="1.10.10.10">
    <property type="entry name" value="Winged helix-like DNA-binding domain superfamily/Winged helix DNA-binding domain"/>
    <property type="match status" value="1"/>
</dbReference>
<sequence length="614" mass="63784">MLDDYDARAALHDAAYRYAFRRSLSVRLATSAAREAIDYLHAAPAAGLHDPGDPADPAEGATSAAESDRVAVLRAARSVLQRYLPTTLPPRAVGDPALQTALADLAPADRELLLLHHWDGLPVEDAARLAGGNPGRLPAVEAACAQEVRQRGASAGDAAADHAPAGDTTTGGAAVSDAAAGDAVLSTTLAALLSAADPAAAISVEDLVRSRQALPGTATGPGAGVRPETRAVTTPSIVPSTTGQQRVTTAAAGSAPLAAAGEGQVAPSSPGTAPGSATPMPAPDAPDDVPAATRDFPRFLTRPGAPGRRAQVALGTFCLLAVVAGLTAVLFPRAAPGPAGEAERLFALADVVAVVSIADLTPTQVDGELRMLQAAAVVQIVKGDAEESTLTIDVTGRSTLERPFSRDLFTPDRLMFLVRDDDGVLSPIEGDASVLTLIDRRSPETTTIAGDPAPLPDALRNAIDALPLDELALDTNGTAPGLVAEDAVLGIRPPEDDDVQNRPRNPLGSFRVLPTADDRACAVFEYDGRSVLLRWPEGFSAYERTEVLAYPNGDPRRGRQVLTVLNDRGYPYVDHQRQVPFIGGTPTGRRDECGGEELEVWDIAVEPGTTLLTY</sequence>
<accession>A0A2S5IUB5</accession>
<evidence type="ECO:0000313" key="3">
    <source>
        <dbReference type="Proteomes" id="UP000239297"/>
    </source>
</evidence>
<feature type="compositionally biased region" description="Low complexity" evidence="1">
    <location>
        <begin position="250"/>
        <end position="263"/>
    </location>
</feature>
<feature type="compositionally biased region" description="Polar residues" evidence="1">
    <location>
        <begin position="231"/>
        <end position="248"/>
    </location>
</feature>
<organism evidence="2 3">
    <name type="scientific">Arthrobacter pityocampae</name>
    <dbReference type="NCBI Taxonomy" id="547334"/>
    <lineage>
        <taxon>Bacteria</taxon>
        <taxon>Bacillati</taxon>
        <taxon>Actinomycetota</taxon>
        <taxon>Actinomycetes</taxon>
        <taxon>Micrococcales</taxon>
        <taxon>Micrococcaceae</taxon>
        <taxon>Arthrobacter</taxon>
    </lineage>
</organism>